<dbReference type="PANTHER" id="PTHR47967">
    <property type="entry name" value="OS07G0603500 PROTEIN-RELATED"/>
    <property type="match status" value="1"/>
</dbReference>
<feature type="chain" id="PRO_5043242380" description="nepenthesin" evidence="10">
    <location>
        <begin position="26"/>
        <end position="420"/>
    </location>
</feature>
<dbReference type="AlphaFoldDB" id="A0A804KJN3"/>
<dbReference type="InterPro" id="IPR034161">
    <property type="entry name" value="Pepsin-like_plant"/>
</dbReference>
<keyword evidence="14" id="KW-1185">Reference proteome</keyword>
<dbReference type="EC" id="3.4.23.12" evidence="9"/>
<accession>A0A804KJN3</accession>
<evidence type="ECO:0000313" key="13">
    <source>
        <dbReference type="EnsemblPlants" id="Ma09_p14840.1"/>
    </source>
</evidence>
<dbReference type="PROSITE" id="PS51767">
    <property type="entry name" value="PEPTIDASE_A1"/>
    <property type="match status" value="1"/>
</dbReference>
<dbReference type="InterPro" id="IPR032861">
    <property type="entry name" value="TAXi_N"/>
</dbReference>
<sequence length="420" mass="44831">MALEPLPKLSSLTVLLLSLIPLSSGAFAGGVRVELTHVHANAGDSEAKLIQRAVASSRHRLSTLVDRAPLHAGKTEYIVDIAIGTPALAFSALVDTGSDLIWTQCKPCSNCYWQSSPVFDPSKSSTFGTIACDSMLCKALDQHSCNASCHYSYMYTDHSYTEGVLGTETFTIGSTSVPGLAFGCGNSNDGVAFAEAAGFVGLGRGKLSLISQMGLTEFSYCLTPFGSRKKSTLSIGSLPNPNATAHPVMSTPIVRNKSWPSFYYITLNGITVGGTVVDIPSSTFAINGDGSGGMIIDSGTWLTYLEYSAYDKVADAFTAQIKNMNTTDQSLFDLDLCYELPPKSTPDTLNLPKLIFHFQGADLELPPGNYFGVDSDTSSICLMMAESSGLSVFGNFMQQNMQVMYDLGNDVLSFYSAECG</sequence>
<dbReference type="EnsemblPlants" id="Ma09_t14840.1">
    <property type="protein sequence ID" value="Ma09_p14840.1"/>
    <property type="gene ID" value="Ma09_g14840"/>
</dbReference>
<reference evidence="12" key="1">
    <citation type="submission" date="2021-03" db="EMBL/GenBank/DDBJ databases">
        <authorList>
            <consortium name="Genoscope - CEA"/>
            <person name="William W."/>
        </authorList>
    </citation>
    <scope>NUCLEOTIDE SEQUENCE</scope>
    <source>
        <strain evidence="12">Doubled-haploid Pahang</strain>
    </source>
</reference>
<comment type="similarity">
    <text evidence="1">Belongs to the peptidase A1 family.</text>
</comment>
<dbReference type="Gramene" id="Ma09_t14840.1">
    <property type="protein sequence ID" value="Ma09_p14840.1"/>
    <property type="gene ID" value="Ma09_g14840"/>
</dbReference>
<reference evidence="13" key="2">
    <citation type="submission" date="2021-05" db="UniProtKB">
        <authorList>
            <consortium name="EnsemblPlants"/>
        </authorList>
    </citation>
    <scope>IDENTIFICATION</scope>
    <source>
        <strain evidence="13">subsp. malaccensis</strain>
    </source>
</reference>
<dbReference type="Pfam" id="PF14541">
    <property type="entry name" value="TAXi_C"/>
    <property type="match status" value="1"/>
</dbReference>
<keyword evidence="3 10" id="KW-0732">Signal</keyword>
<evidence type="ECO:0000256" key="8">
    <source>
        <dbReference type="ARBA" id="ARBA00053221"/>
    </source>
</evidence>
<dbReference type="CDD" id="cd05476">
    <property type="entry name" value="pepsin_A_like_plant"/>
    <property type="match status" value="1"/>
</dbReference>
<evidence type="ECO:0000256" key="10">
    <source>
        <dbReference type="SAM" id="SignalP"/>
    </source>
</evidence>
<dbReference type="GO" id="GO:0004190">
    <property type="term" value="F:aspartic-type endopeptidase activity"/>
    <property type="evidence" value="ECO:0000318"/>
    <property type="project" value="GO_Central"/>
</dbReference>
<evidence type="ECO:0000256" key="7">
    <source>
        <dbReference type="ARBA" id="ARBA00051299"/>
    </source>
</evidence>
<dbReference type="PANTHER" id="PTHR47967:SF23">
    <property type="entry name" value="OS04G0448300 PROTEIN"/>
    <property type="match status" value="1"/>
</dbReference>
<keyword evidence="5" id="KW-0378">Hydrolase</keyword>
<dbReference type="InterPro" id="IPR032799">
    <property type="entry name" value="TAXi_C"/>
</dbReference>
<feature type="signal peptide" evidence="10">
    <location>
        <begin position="1"/>
        <end position="25"/>
    </location>
</feature>
<evidence type="ECO:0000313" key="12">
    <source>
        <dbReference type="EMBL" id="CAG1835214.1"/>
    </source>
</evidence>
<organism evidence="13 14">
    <name type="scientific">Musa acuminata subsp. malaccensis</name>
    <name type="common">Wild banana</name>
    <name type="synonym">Musa malaccensis</name>
    <dbReference type="NCBI Taxonomy" id="214687"/>
    <lineage>
        <taxon>Eukaryota</taxon>
        <taxon>Viridiplantae</taxon>
        <taxon>Streptophyta</taxon>
        <taxon>Embryophyta</taxon>
        <taxon>Tracheophyta</taxon>
        <taxon>Spermatophyta</taxon>
        <taxon>Magnoliopsida</taxon>
        <taxon>Liliopsida</taxon>
        <taxon>Zingiberales</taxon>
        <taxon>Musaceae</taxon>
        <taxon>Musa</taxon>
    </lineage>
</organism>
<keyword evidence="6" id="KW-0325">Glycoprotein</keyword>
<evidence type="ECO:0000313" key="14">
    <source>
        <dbReference type="Proteomes" id="UP000012960"/>
    </source>
</evidence>
<dbReference type="SUPFAM" id="SSF50630">
    <property type="entry name" value="Acid proteases"/>
    <property type="match status" value="1"/>
</dbReference>
<evidence type="ECO:0000256" key="1">
    <source>
        <dbReference type="ARBA" id="ARBA00007447"/>
    </source>
</evidence>
<protein>
    <recommendedName>
        <fullName evidence="9">nepenthesin</fullName>
        <ecNumber evidence="9">3.4.23.12</ecNumber>
    </recommendedName>
</protein>
<dbReference type="FunFam" id="2.40.70.10:FF:000016">
    <property type="entry name" value="Probable aspartic protease At2g35615"/>
    <property type="match status" value="1"/>
</dbReference>
<feature type="domain" description="Peptidase A1" evidence="11">
    <location>
        <begin position="77"/>
        <end position="415"/>
    </location>
</feature>
<dbReference type="FunFam" id="2.40.70.10:FF:000033">
    <property type="entry name" value="Aspartyl protease family protein"/>
    <property type="match status" value="1"/>
</dbReference>
<keyword evidence="4" id="KW-0064">Aspartyl protease</keyword>
<comment type="catalytic activity">
    <reaction evidence="7">
        <text>Similar to pepsin, but also cleaves on either side of Asp and at Lys-|-Arg.</text>
        <dbReference type="EC" id="3.4.23.12"/>
    </reaction>
</comment>
<evidence type="ECO:0000256" key="6">
    <source>
        <dbReference type="ARBA" id="ARBA00023180"/>
    </source>
</evidence>
<comment type="function">
    <text evidence="8">Extracellular proteinase found in the pitcher fluid of carnivorous plants. Digest prey for nitrogen uptake.</text>
</comment>
<gene>
    <name evidence="12" type="ORF">GSMUA_233190.1</name>
</gene>
<dbReference type="OMA" id="QMALINC"/>
<evidence type="ECO:0000256" key="5">
    <source>
        <dbReference type="ARBA" id="ARBA00022801"/>
    </source>
</evidence>
<dbReference type="GO" id="GO:0006508">
    <property type="term" value="P:proteolysis"/>
    <property type="evidence" value="ECO:0007669"/>
    <property type="project" value="UniProtKB-KW"/>
</dbReference>
<keyword evidence="2" id="KW-0645">Protease</keyword>
<dbReference type="InterPro" id="IPR033121">
    <property type="entry name" value="PEPTIDASE_A1"/>
</dbReference>
<evidence type="ECO:0000256" key="2">
    <source>
        <dbReference type="ARBA" id="ARBA00022670"/>
    </source>
</evidence>
<evidence type="ECO:0000256" key="3">
    <source>
        <dbReference type="ARBA" id="ARBA00022729"/>
    </source>
</evidence>
<name>A0A804KJN3_MUSAM</name>
<dbReference type="InterPro" id="IPR051708">
    <property type="entry name" value="Plant_Aspart_Prot_A1"/>
</dbReference>
<dbReference type="OrthoDB" id="660550at2759"/>
<proteinExistence type="inferred from homology"/>
<evidence type="ECO:0000259" key="11">
    <source>
        <dbReference type="PROSITE" id="PS51767"/>
    </source>
</evidence>
<evidence type="ECO:0000256" key="4">
    <source>
        <dbReference type="ARBA" id="ARBA00022750"/>
    </source>
</evidence>
<evidence type="ECO:0000256" key="9">
    <source>
        <dbReference type="ARBA" id="ARBA00067063"/>
    </source>
</evidence>
<dbReference type="Proteomes" id="UP000012960">
    <property type="component" value="Unplaced"/>
</dbReference>
<dbReference type="InterPro" id="IPR021109">
    <property type="entry name" value="Peptidase_aspartic_dom_sf"/>
</dbReference>
<dbReference type="Pfam" id="PF14543">
    <property type="entry name" value="TAXi_N"/>
    <property type="match status" value="1"/>
</dbReference>
<dbReference type="GO" id="GO:0005576">
    <property type="term" value="C:extracellular region"/>
    <property type="evidence" value="ECO:0000318"/>
    <property type="project" value="GO_Central"/>
</dbReference>
<dbReference type="EMBL" id="HG996474">
    <property type="protein sequence ID" value="CAG1835214.1"/>
    <property type="molecule type" value="Genomic_DNA"/>
</dbReference>
<dbReference type="Gene3D" id="2.40.70.10">
    <property type="entry name" value="Acid Proteases"/>
    <property type="match status" value="2"/>
</dbReference>